<comment type="caution">
    <text evidence="1">The sequence shown here is derived from an EMBL/GenBank/DDBJ whole genome shotgun (WGS) entry which is preliminary data.</text>
</comment>
<reference evidence="1 2" key="1">
    <citation type="submission" date="2015-01" db="EMBL/GenBank/DDBJ databases">
        <title>Evolution of Trichinella species and genotypes.</title>
        <authorList>
            <person name="Korhonen P.K."/>
            <person name="Edoardo P."/>
            <person name="Giuseppe L.R."/>
            <person name="Gasser R.B."/>
        </authorList>
    </citation>
    <scope>NUCLEOTIDE SEQUENCE [LARGE SCALE GENOMIC DNA]</scope>
    <source>
        <strain evidence="1">ISS3</strain>
    </source>
</reference>
<dbReference type="AlphaFoldDB" id="A0A0V1BCD0"/>
<name>A0A0V1BCD0_TRISP</name>
<evidence type="ECO:0000313" key="2">
    <source>
        <dbReference type="Proteomes" id="UP000054776"/>
    </source>
</evidence>
<sequence length="86" mass="9826">MKQNNSSTNVDRKAEYNDNERCEQTVGLQSFSRTIPELMVSLKTGPNMSRSAELPSYASTVQHSVRITQYLSKDLAKQQFSFYTEL</sequence>
<keyword evidence="2" id="KW-1185">Reference proteome</keyword>
<protein>
    <submittedName>
        <fullName evidence="1">Uncharacterized protein</fullName>
    </submittedName>
</protein>
<accession>A0A0V1BCD0</accession>
<dbReference type="Proteomes" id="UP000054776">
    <property type="component" value="Unassembled WGS sequence"/>
</dbReference>
<gene>
    <name evidence="1" type="ORF">T01_2998</name>
</gene>
<organism evidence="1 2">
    <name type="scientific">Trichinella spiralis</name>
    <name type="common">Trichina worm</name>
    <dbReference type="NCBI Taxonomy" id="6334"/>
    <lineage>
        <taxon>Eukaryota</taxon>
        <taxon>Metazoa</taxon>
        <taxon>Ecdysozoa</taxon>
        <taxon>Nematoda</taxon>
        <taxon>Enoplea</taxon>
        <taxon>Dorylaimia</taxon>
        <taxon>Trichinellida</taxon>
        <taxon>Trichinellidae</taxon>
        <taxon>Trichinella</taxon>
    </lineage>
</organism>
<dbReference type="InParanoid" id="A0A0V1BCD0"/>
<proteinExistence type="predicted"/>
<dbReference type="EMBL" id="JYDH01000062">
    <property type="protein sequence ID" value="KRY34715.1"/>
    <property type="molecule type" value="Genomic_DNA"/>
</dbReference>
<evidence type="ECO:0000313" key="1">
    <source>
        <dbReference type="EMBL" id="KRY34715.1"/>
    </source>
</evidence>